<dbReference type="GO" id="GO:0016256">
    <property type="term" value="P:N-glycan processing to lysosome"/>
    <property type="evidence" value="ECO:0007669"/>
    <property type="project" value="TreeGrafter"/>
</dbReference>
<dbReference type="GO" id="GO:0046835">
    <property type="term" value="P:carbohydrate phosphorylation"/>
    <property type="evidence" value="ECO:0007669"/>
    <property type="project" value="TreeGrafter"/>
</dbReference>
<dbReference type="PROSITE" id="PS51912">
    <property type="entry name" value="DMAP1_BIND"/>
    <property type="match status" value="1"/>
</dbReference>
<feature type="compositionally biased region" description="Polar residues" evidence="6">
    <location>
        <begin position="856"/>
        <end position="867"/>
    </location>
</feature>
<dbReference type="Pfam" id="PF17102">
    <property type="entry name" value="Stealth_CR3"/>
    <property type="match status" value="1"/>
</dbReference>
<evidence type="ECO:0000256" key="3">
    <source>
        <dbReference type="ARBA" id="ARBA00022737"/>
    </source>
</evidence>
<dbReference type="Pfam" id="PF17101">
    <property type="entry name" value="Stealth_CR1"/>
    <property type="match status" value="1"/>
</dbReference>
<evidence type="ECO:0000256" key="5">
    <source>
        <dbReference type="ARBA" id="ARBA00023180"/>
    </source>
</evidence>
<evidence type="ECO:0000256" key="2">
    <source>
        <dbReference type="ARBA" id="ARBA00022679"/>
    </source>
</evidence>
<dbReference type="InterPro" id="IPR031358">
    <property type="entry name" value="Stealth_CR1"/>
</dbReference>
<dbReference type="GO" id="GO:0005509">
    <property type="term" value="F:calcium ion binding"/>
    <property type="evidence" value="ECO:0007669"/>
    <property type="project" value="InterPro"/>
</dbReference>
<dbReference type="PANTHER" id="PTHR24045">
    <property type="match status" value="1"/>
</dbReference>
<evidence type="ECO:0000256" key="4">
    <source>
        <dbReference type="ARBA" id="ARBA00023157"/>
    </source>
</evidence>
<feature type="domain" description="DMAP1-binding" evidence="10">
    <location>
        <begin position="753"/>
        <end position="873"/>
    </location>
</feature>
<dbReference type="Pfam" id="PF06464">
    <property type="entry name" value="DMAP_binding"/>
    <property type="match status" value="1"/>
</dbReference>
<comment type="similarity">
    <text evidence="1">Belongs to the stealth family.</text>
</comment>
<dbReference type="InterPro" id="IPR047141">
    <property type="entry name" value="Stealth"/>
</dbReference>
<feature type="domain" description="LNR" evidence="9">
    <location>
        <begin position="473"/>
        <end position="503"/>
    </location>
</feature>
<proteinExistence type="inferred from homology"/>
<evidence type="ECO:0000256" key="1">
    <source>
        <dbReference type="ARBA" id="ARBA00007583"/>
    </source>
</evidence>
<feature type="transmembrane region" description="Helical" evidence="7">
    <location>
        <begin position="25"/>
        <end position="45"/>
    </location>
</feature>
<dbReference type="PROSITE" id="PS00018">
    <property type="entry name" value="EF_HAND_1"/>
    <property type="match status" value="1"/>
</dbReference>
<keyword evidence="7" id="KW-0812">Transmembrane</keyword>
<dbReference type="InterPro" id="IPR000800">
    <property type="entry name" value="Notch_dom"/>
</dbReference>
<keyword evidence="3" id="KW-0677">Repeat</keyword>
<feature type="compositionally biased region" description="Basic and acidic residues" evidence="6">
    <location>
        <begin position="869"/>
        <end position="881"/>
    </location>
</feature>
<evidence type="ECO:0000256" key="6">
    <source>
        <dbReference type="SAM" id="MobiDB-lite"/>
    </source>
</evidence>
<feature type="region of interest" description="Disordered" evidence="6">
    <location>
        <begin position="852"/>
        <end position="894"/>
    </location>
</feature>
<dbReference type="InterPro" id="IPR002048">
    <property type="entry name" value="EF_hand_dom"/>
</dbReference>
<accession>A0AAD9UUT4</accession>
<gene>
    <name evidence="11" type="ORF">P5673_028452</name>
</gene>
<dbReference type="Pfam" id="PF11380">
    <property type="entry name" value="Stealth_CR2"/>
    <property type="match status" value="1"/>
</dbReference>
<comment type="caution">
    <text evidence="11">The sequence shown here is derived from an EMBL/GenBank/DDBJ whole genome shotgun (WGS) entry which is preliminary data.</text>
</comment>
<dbReference type="PANTHER" id="PTHR24045:SF0">
    <property type="entry name" value="N-ACETYLGLUCOSAMINE-1-PHOSPHOTRANSFERASE SUBUNITS ALPHA_BETA"/>
    <property type="match status" value="1"/>
</dbReference>
<dbReference type="Pfam" id="PF00066">
    <property type="entry name" value="Notch"/>
    <property type="match status" value="2"/>
</dbReference>
<dbReference type="InterPro" id="IPR018247">
    <property type="entry name" value="EF_Hand_1_Ca_BS"/>
</dbReference>
<dbReference type="InterPro" id="IPR031357">
    <property type="entry name" value="Stealth_CR3"/>
</dbReference>
<dbReference type="InterPro" id="IPR021520">
    <property type="entry name" value="Stealth_CR2"/>
</dbReference>
<organism evidence="11 12">
    <name type="scientific">Acropora cervicornis</name>
    <name type="common">Staghorn coral</name>
    <dbReference type="NCBI Taxonomy" id="6130"/>
    <lineage>
        <taxon>Eukaryota</taxon>
        <taxon>Metazoa</taxon>
        <taxon>Cnidaria</taxon>
        <taxon>Anthozoa</taxon>
        <taxon>Hexacorallia</taxon>
        <taxon>Scleractinia</taxon>
        <taxon>Astrocoeniina</taxon>
        <taxon>Acroporidae</taxon>
        <taxon>Acropora</taxon>
    </lineage>
</organism>
<feature type="transmembrane region" description="Helical" evidence="7">
    <location>
        <begin position="1297"/>
        <end position="1323"/>
    </location>
</feature>
<dbReference type="SMART" id="SM00004">
    <property type="entry name" value="NL"/>
    <property type="match status" value="1"/>
</dbReference>
<keyword evidence="4" id="KW-1015">Disulfide bond</keyword>
<dbReference type="PROSITE" id="PS50258">
    <property type="entry name" value="LNR"/>
    <property type="match status" value="1"/>
</dbReference>
<name>A0AAD9UUT4_ACRCE</name>
<evidence type="ECO:0000259" key="10">
    <source>
        <dbReference type="PROSITE" id="PS51912"/>
    </source>
</evidence>
<feature type="domain" description="EF-hand" evidence="8">
    <location>
        <begin position="1099"/>
        <end position="1134"/>
    </location>
</feature>
<evidence type="ECO:0000259" key="9">
    <source>
        <dbReference type="PROSITE" id="PS50258"/>
    </source>
</evidence>
<protein>
    <submittedName>
        <fullName evidence="11">N-acetylglucosamine-1-phosphotransferase subunits alpha/beta</fullName>
    </submittedName>
</protein>
<evidence type="ECO:0000256" key="7">
    <source>
        <dbReference type="SAM" id="Phobius"/>
    </source>
</evidence>
<evidence type="ECO:0000313" key="11">
    <source>
        <dbReference type="EMBL" id="KAK2550774.1"/>
    </source>
</evidence>
<evidence type="ECO:0000313" key="12">
    <source>
        <dbReference type="Proteomes" id="UP001249851"/>
    </source>
</evidence>
<dbReference type="Gene3D" id="3.30.300.320">
    <property type="match status" value="1"/>
</dbReference>
<reference evidence="11" key="2">
    <citation type="journal article" date="2023" name="Science">
        <title>Genomic signatures of disease resistance in endangered staghorn corals.</title>
        <authorList>
            <person name="Vollmer S.V."/>
            <person name="Selwyn J.D."/>
            <person name="Despard B.A."/>
            <person name="Roesel C.L."/>
        </authorList>
    </citation>
    <scope>NUCLEOTIDE SEQUENCE</scope>
    <source>
        <strain evidence="11">K2</strain>
    </source>
</reference>
<keyword evidence="7" id="KW-1133">Transmembrane helix</keyword>
<dbReference type="GO" id="GO:0003976">
    <property type="term" value="F:UDP-N-acetylglucosamine-lysosomal-enzyme N-acetylglucosaminephosphotransferase activity"/>
    <property type="evidence" value="ECO:0007669"/>
    <property type="project" value="TreeGrafter"/>
</dbReference>
<dbReference type="InterPro" id="IPR010506">
    <property type="entry name" value="DMAP1-bd"/>
</dbReference>
<dbReference type="EMBL" id="JARQWQ010000106">
    <property type="protein sequence ID" value="KAK2550774.1"/>
    <property type="molecule type" value="Genomic_DNA"/>
</dbReference>
<keyword evidence="12" id="KW-1185">Reference proteome</keyword>
<dbReference type="PROSITE" id="PS50222">
    <property type="entry name" value="EF_HAND_2"/>
    <property type="match status" value="1"/>
</dbReference>
<keyword evidence="7" id="KW-0472">Membrane</keyword>
<keyword evidence="5" id="KW-0325">Glycoprotein</keyword>
<dbReference type="Proteomes" id="UP001249851">
    <property type="component" value="Unassembled WGS sequence"/>
</dbReference>
<dbReference type="Pfam" id="PF18440">
    <property type="entry name" value="GlcNAc-1_reg"/>
    <property type="match status" value="1"/>
</dbReference>
<keyword evidence="2" id="KW-0808">Transferase</keyword>
<reference evidence="11" key="1">
    <citation type="journal article" date="2023" name="G3 (Bethesda)">
        <title>Whole genome assembly and annotation of the endangered Caribbean coral Acropora cervicornis.</title>
        <authorList>
            <person name="Selwyn J.D."/>
            <person name="Vollmer S.V."/>
        </authorList>
    </citation>
    <scope>NUCLEOTIDE SEQUENCE</scope>
    <source>
        <strain evidence="11">K2</strain>
    </source>
</reference>
<evidence type="ECO:0000259" key="8">
    <source>
        <dbReference type="PROSITE" id="PS50222"/>
    </source>
</evidence>
<dbReference type="InterPro" id="IPR031356">
    <property type="entry name" value="Stealth_CR4"/>
</dbReference>
<dbReference type="InterPro" id="IPR041536">
    <property type="entry name" value="GNPTAB_reg"/>
</dbReference>
<dbReference type="GO" id="GO:0005794">
    <property type="term" value="C:Golgi apparatus"/>
    <property type="evidence" value="ECO:0007669"/>
    <property type="project" value="TreeGrafter"/>
</dbReference>
<dbReference type="Pfam" id="PF17103">
    <property type="entry name" value="Stealth_CR4"/>
    <property type="match status" value="1"/>
</dbReference>
<sequence length="1350" mass="153851">MKRALCQTLWKLVQRQTYTCLSSRYGIWMCIGGVLLTLISAFQFGEVVLEWSMQKYAVTFNTYHDNILGNSYQNRLCLPIPIDIVYTWVNGSDPKLVSDLERLKLQLELEQNRTTLQEIAQLRTTNATDDEIAQVLLKKALEKKNKAKGKAGKNDQVANSRCPFTNCVSAYSVIVEDGLPGDLKASKLREIDASFAKASNIYNVTSSGSAKERVSVIQFPGRSETDDALKAKVRWQEKSLRSKEGYFTSDGTRPTALNLEKEVMILDLKGANEMEKVKKNLKERFKEKLTNVVFHAESLIGVAYFSDKASATAACSLSFTIDGKSVKLAPAFLIWAPFNSLFVADSKDDDADISASRFADNEELKYSLRSVEKHAPWVRKIFIVTNGQIPSWLNLDNPRLKIITHQELFLNKSHLPTFSSPAIESHLHRIPDLSQKFIYLNDDVMFADNVWPDDFYTHAKGQKIYLTWPVPNCNEGCPSSWVNDKYCDKACNVSECDWDGGDCIGVKRKTQYSYQGWQSQHSGYRIQFCSPGCADTWVGDRYCDVACNVAPCGYDAGDCGIGQFHDLYRIDVEKSTHTVLLSHSVVAFYFNLSRVIGEGRVKHGEYSDTPCVRSATVAQKFKVFTITLRSNCTSDGITFKMEGFSDKNETNKVSIIFNLTIIDTGIVRGNRSQPVATVAPKIAETADKVPRASLLPSLTTQGKVMSVPKTVYPIRIQNADEAINYWIAANQSAHRPTWPPIAQKEYIVPRISNDTVLPRHVQNELEKLEKEYQEGDLTEKGHARKKAKILYDFLDAVATEATPLHVAMLSSPFPEANDEPTAPAKLHAMYMGLRFRELKTADLENADLANKDLENTDVSQTQKQPLLTSEKEPEVKADKHSNSSVSVEKHSHQRKLLSLETPEFDGKINDAQKEERTNFRSTFQDVVPDNLNKKTVSEDEIFLADWIANTKQKQLSWKIDQSESLNQWRSRYGNWMPQMHQRATSFLPWEKYGTFEQLQRSKERRKISMDFENWHRPGRKLMDTFADSLLHVHRIYNRKFGYMGRKVPAHMPHMIDVKVMEELQSLLPEEFDQTSSHKLRSTDDMQFAFSYNYFVIGQKKSPNITEFFAEVDSDHSGVLSDRELRTLATRLFTLPLTLNDLRTLEQTLLKCANRTLPEANSSDPTQHIPLPSVTEDFLQKCEPLLELLNASYKGITKYKFETLGDDDVAFHMIRDNASAVLQQLDAIRGKKKKFVCLNDNISHGKKDAELIKALLVDFYESLFPIPSQFELPSEYRNRFLHVSELQEWMKEREAVKFWTNILVAMLILAAFFTIFPDLFFFLIELLCPLRRLFSFFQRNNSSGSSRLMTV</sequence>